<proteinExistence type="predicted"/>
<evidence type="ECO:0000259" key="2">
    <source>
        <dbReference type="Pfam" id="PF13400"/>
    </source>
</evidence>
<feature type="domain" description="Putative Flp pilus-assembly TadG-like N-terminal" evidence="2">
    <location>
        <begin position="11"/>
        <end position="57"/>
    </location>
</feature>
<keyword evidence="1" id="KW-0472">Membrane</keyword>
<dbReference type="InterPro" id="IPR028087">
    <property type="entry name" value="Tad_N"/>
</dbReference>
<evidence type="ECO:0000256" key="1">
    <source>
        <dbReference type="SAM" id="Phobius"/>
    </source>
</evidence>
<protein>
    <submittedName>
        <fullName evidence="3">Membrane protein</fullName>
    </submittedName>
</protein>
<evidence type="ECO:0000313" key="3">
    <source>
        <dbReference type="EMBL" id="BBT38288.1"/>
    </source>
</evidence>
<name>A0A6S5T4B8_PSEPU</name>
<evidence type="ECO:0000313" key="4">
    <source>
        <dbReference type="Proteomes" id="UP000515680"/>
    </source>
</evidence>
<gene>
    <name evidence="3" type="ORF">WP8W18C01_06290</name>
</gene>
<dbReference type="Pfam" id="PF13400">
    <property type="entry name" value="Tad"/>
    <property type="match status" value="1"/>
</dbReference>
<keyword evidence="1" id="KW-0812">Transmembrane</keyword>
<dbReference type="GeneID" id="93542367"/>
<accession>A0A6S5T4B8</accession>
<dbReference type="EMBL" id="AP022227">
    <property type="protein sequence ID" value="BBT38288.1"/>
    <property type="molecule type" value="Genomic_DNA"/>
</dbReference>
<organism evidence="3 4">
    <name type="scientific">Pseudomonas putida</name>
    <name type="common">Arthrobacter siderocapsulatus</name>
    <dbReference type="NCBI Taxonomy" id="303"/>
    <lineage>
        <taxon>Bacteria</taxon>
        <taxon>Pseudomonadati</taxon>
        <taxon>Pseudomonadota</taxon>
        <taxon>Gammaproteobacteria</taxon>
        <taxon>Pseudomonadales</taxon>
        <taxon>Pseudomonadaceae</taxon>
        <taxon>Pseudomonas</taxon>
    </lineage>
</organism>
<dbReference type="Proteomes" id="UP000515680">
    <property type="component" value="Chromosome"/>
</dbReference>
<reference evidence="3 4" key="1">
    <citation type="submission" date="2019-12" db="EMBL/GenBank/DDBJ databases">
        <title>complete genome sequences of Pseudomonas putida str. WP8-W18-CRE-01 isolated from wastewater treatment plant effluent.</title>
        <authorList>
            <person name="Sekizuka T."/>
            <person name="Itokawa K."/>
            <person name="Yatsu K."/>
            <person name="Inamine Y."/>
            <person name="Kuroda M."/>
        </authorList>
    </citation>
    <scope>NUCLEOTIDE SEQUENCE [LARGE SCALE GENOMIC DNA]</scope>
    <source>
        <strain evidence="3 4">WP8-W18-CRE-01</strain>
    </source>
</reference>
<dbReference type="AlphaFoldDB" id="A0A6S5T4B8"/>
<dbReference type="RefSeq" id="WP_232092066.1">
    <property type="nucleotide sequence ID" value="NZ_AP022055.1"/>
</dbReference>
<sequence>MVLRYPARQRGAIGLMAALTLGLALLFMLLVVDSGRLYLEQRKLQRIADMAALEAAGQHAVCTGTGPQAPTLARTAATRNGHDPSNPLVASCGHVQTGADHLRTFTVDASRNEAIRVQVSNTVPTSVAAGVFALVKGDGLPLTSTLTASAVASVPTQPQAMLRIRSTLVKIDTRQAALLNALLAPLGGNLQLDVAGWQGLADTQLNLLKYLDQLAVDLNIKAGDYQTLLDTNASATQLLQAAVKVLQQSGTAVDVVSNLGKVALAGSGSSLHLGELVDIQNGTAKAGLDASLQLLQLVHGMLMVAASDSAAGIDLSPSVLGLANGRIRVKVIEPQQISSVGDPSKDELRVHTAQVKVLVSVDLPLLDSVVGLVNAVLDLAAPLTNVLNNLLSLNLFGTVQSLTCSLGIPCKVSDIKLMPDKLHLDIGLEIGEATSRLKPPLTSSYSCSPKRLTTLTDRSAVKISVGRFDSPDTFFAQGTAANKALPLIDIGTNVCSRVLILPPVCGTRVPFAGGGIGVRVDSKVLGYGQGEHDLVFQGASEPPDIGLDPRYQAMATANSNVVGSLSDTLLGIHLEAYEPTANSGLGKILVLTAGLLDGVKSILEPLIKNLLSPIIDPLVEMLLKMLGIDLVNAEVGANLSCSSGRAQLVL</sequence>
<keyword evidence="1" id="KW-1133">Transmembrane helix</keyword>
<feature type="transmembrane region" description="Helical" evidence="1">
    <location>
        <begin position="12"/>
        <end position="32"/>
    </location>
</feature>